<dbReference type="RefSeq" id="WP_093925426.1">
    <property type="nucleotide sequence ID" value="NZ_FOMW01000025.1"/>
</dbReference>
<name>A0A1I2GKL0_9RHOB</name>
<dbReference type="EMBL" id="FOMW01000025">
    <property type="protein sequence ID" value="SFF17141.1"/>
    <property type="molecule type" value="Genomic_DNA"/>
</dbReference>
<dbReference type="InterPro" id="IPR010093">
    <property type="entry name" value="SinI_DNA-bd"/>
</dbReference>
<protein>
    <submittedName>
        <fullName evidence="1">DNA binding domain-containing protein, excisionase family</fullName>
    </submittedName>
</protein>
<evidence type="ECO:0000313" key="1">
    <source>
        <dbReference type="EMBL" id="SFF17141.1"/>
    </source>
</evidence>
<evidence type="ECO:0000313" key="2">
    <source>
        <dbReference type="Proteomes" id="UP000198977"/>
    </source>
</evidence>
<reference evidence="1 2" key="1">
    <citation type="submission" date="2016-10" db="EMBL/GenBank/DDBJ databases">
        <authorList>
            <person name="de Groot N.N."/>
        </authorList>
    </citation>
    <scope>NUCLEOTIDE SEQUENCE [LARGE SCALE GENOMIC DNA]</scope>
    <source>
        <strain evidence="1 2">DSM 11443</strain>
    </source>
</reference>
<dbReference type="GO" id="GO:0003677">
    <property type="term" value="F:DNA binding"/>
    <property type="evidence" value="ECO:0007669"/>
    <property type="project" value="InterPro"/>
</dbReference>
<proteinExistence type="predicted"/>
<keyword evidence="2" id="KW-1185">Reference proteome</keyword>
<dbReference type="AlphaFoldDB" id="A0A1I2GKL0"/>
<sequence>MTKRYFTLKEATEYSALSRSTLYAEEAKGRLVFTKFGAATRIEKCDLDTFLDVAGEKLVAA</sequence>
<dbReference type="Proteomes" id="UP000198977">
    <property type="component" value="Unassembled WGS sequence"/>
</dbReference>
<gene>
    <name evidence="1" type="ORF">SAMN04488523_1259</name>
</gene>
<organism evidence="1 2">
    <name type="scientific">Sulfitobacter brevis</name>
    <dbReference type="NCBI Taxonomy" id="74348"/>
    <lineage>
        <taxon>Bacteria</taxon>
        <taxon>Pseudomonadati</taxon>
        <taxon>Pseudomonadota</taxon>
        <taxon>Alphaproteobacteria</taxon>
        <taxon>Rhodobacterales</taxon>
        <taxon>Roseobacteraceae</taxon>
        <taxon>Sulfitobacter</taxon>
    </lineage>
</organism>
<dbReference type="NCBIfam" id="TIGR01764">
    <property type="entry name" value="excise"/>
    <property type="match status" value="1"/>
</dbReference>
<accession>A0A1I2GKL0</accession>
<dbReference type="STRING" id="74348.SAMN04488523_1259"/>